<dbReference type="EMBL" id="HBEL01018778">
    <property type="protein sequence ID" value="CAD8412787.1"/>
    <property type="molecule type" value="Transcribed_RNA"/>
</dbReference>
<proteinExistence type="predicted"/>
<reference evidence="1" key="1">
    <citation type="submission" date="2021-01" db="EMBL/GenBank/DDBJ databases">
        <authorList>
            <person name="Corre E."/>
            <person name="Pelletier E."/>
            <person name="Niang G."/>
            <person name="Scheremetjew M."/>
            <person name="Finn R."/>
            <person name="Kale V."/>
            <person name="Holt S."/>
            <person name="Cochrane G."/>
            <person name="Meng A."/>
            <person name="Brown T."/>
            <person name="Cohen L."/>
        </authorList>
    </citation>
    <scope>NUCLEOTIDE SEQUENCE</scope>
    <source>
        <strain evidence="1">CCAP1064/1</strain>
    </source>
</reference>
<gene>
    <name evidence="1" type="ORF">PINE0816_LOCUS8916</name>
</gene>
<name>A0A7S0C5G3_9STRA</name>
<dbReference type="AlphaFoldDB" id="A0A7S0C5G3"/>
<sequence>MAQVGELGCHETLGFVSCQTLTIHLLLHLIIVQGQQMVLGLGSGSSTRRATVSTSPLRKNVAAIFGGRFDFAGLDASHFRWFGGWIVVAGLDALHWWRCSWIAGAMVVVAEDVGVVIVAVVALSATVQSWTIVILPWLVGEFGTELFSRRDAFVRGQCCHGVVR</sequence>
<protein>
    <submittedName>
        <fullName evidence="1">Uncharacterized protein</fullName>
    </submittedName>
</protein>
<organism evidence="1">
    <name type="scientific">Proboscia inermis</name>
    <dbReference type="NCBI Taxonomy" id="420281"/>
    <lineage>
        <taxon>Eukaryota</taxon>
        <taxon>Sar</taxon>
        <taxon>Stramenopiles</taxon>
        <taxon>Ochrophyta</taxon>
        <taxon>Bacillariophyta</taxon>
        <taxon>Coscinodiscophyceae</taxon>
        <taxon>Rhizosoleniophycidae</taxon>
        <taxon>Rhizosoleniales</taxon>
        <taxon>Rhizosoleniaceae</taxon>
        <taxon>Proboscia</taxon>
    </lineage>
</organism>
<evidence type="ECO:0000313" key="1">
    <source>
        <dbReference type="EMBL" id="CAD8412787.1"/>
    </source>
</evidence>
<accession>A0A7S0C5G3</accession>